<keyword evidence="7" id="KW-0520">NAD</keyword>
<dbReference type="FunFam" id="1.10.490.10:FF:000003">
    <property type="entry name" value="Flavohemoprotein"/>
    <property type="match status" value="1"/>
</dbReference>
<dbReference type="RefSeq" id="WP_034798886.1">
    <property type="nucleotide sequence ID" value="NZ_UGGP01000001.1"/>
</dbReference>
<dbReference type="STRING" id="1397694.GCA_000702585_00893"/>
<dbReference type="PANTHER" id="PTHR43396:SF3">
    <property type="entry name" value="FLAVOHEMOPROTEIN"/>
    <property type="match status" value="1"/>
</dbReference>
<evidence type="ECO:0000256" key="1">
    <source>
        <dbReference type="ARBA" id="ARBA00006401"/>
    </source>
</evidence>
<dbReference type="SUPFAM" id="SSF46458">
    <property type="entry name" value="Globin-like"/>
    <property type="match status" value="1"/>
</dbReference>
<evidence type="ECO:0000313" key="14">
    <source>
        <dbReference type="Proteomes" id="UP000254060"/>
    </source>
</evidence>
<dbReference type="InterPro" id="IPR000971">
    <property type="entry name" value="Globin"/>
</dbReference>
<feature type="domain" description="Globin" evidence="11">
    <location>
        <begin position="1"/>
        <end position="138"/>
    </location>
</feature>
<evidence type="ECO:0000256" key="10">
    <source>
        <dbReference type="RuleBase" id="RU000356"/>
    </source>
</evidence>
<accession>A0A377FQB9</accession>
<comment type="similarity">
    <text evidence="10">Belongs to the globin family.</text>
</comment>
<dbReference type="GO" id="GO:0008941">
    <property type="term" value="F:nitric oxide dioxygenase NAD(P)H activity"/>
    <property type="evidence" value="ECO:0007669"/>
    <property type="project" value="UniProtKB-EC"/>
</dbReference>
<sequence length="366" mass="40038">MLDQQTMDIVKATAPVLKDHGVAITSHFYKRMFENNPEVRHFFNHTNQQRGRQPEALANAVYAAAVHIDRLEAILPAIQPALHKHKSLNIRPEHYPIVGENLLGAIQDVLGEAATPDIIDAWAKAYGVIADVFISLEKQMYEEAPWLGFKPFTVAEVIEDTPEVKRFRLVANDGVVGTAIPGQYISVQARIEGEDILHHRQYSVVETTADGYWIAPKAEGLVSNWLHAQTVGTEIPVSAPAGEFVLEASERPLTLVAGGIGITPLFNMAKTALGEGRSVTLLHAVRSTNLRPLGKELDELVNDGLELITHVDDVSGCMSAAQLEALDVDGHDVYTCGPTAMMETVVQTIPHARYEFFGPSATLART</sequence>
<dbReference type="GO" id="GO:0046210">
    <property type="term" value="P:nitric oxide catabolic process"/>
    <property type="evidence" value="ECO:0007669"/>
    <property type="project" value="TreeGrafter"/>
</dbReference>
<dbReference type="InterPro" id="IPR012292">
    <property type="entry name" value="Globin/Proto"/>
</dbReference>
<evidence type="ECO:0000256" key="6">
    <source>
        <dbReference type="ARBA" id="ARBA00023004"/>
    </source>
</evidence>
<dbReference type="Gene3D" id="1.10.490.10">
    <property type="entry name" value="Globins"/>
    <property type="match status" value="1"/>
</dbReference>
<dbReference type="EC" id="1.14.12.17" evidence="2"/>
<dbReference type="Pfam" id="PF00042">
    <property type="entry name" value="Globin"/>
    <property type="match status" value="1"/>
</dbReference>
<proteinExistence type="inferred from homology"/>
<dbReference type="PANTHER" id="PTHR43396">
    <property type="entry name" value="FLAVOHEMOPROTEIN"/>
    <property type="match status" value="1"/>
</dbReference>
<dbReference type="InterPro" id="IPR009050">
    <property type="entry name" value="Globin-like_sf"/>
</dbReference>
<dbReference type="InterPro" id="IPR001433">
    <property type="entry name" value="OxRdtase_FAD/NAD-bd"/>
</dbReference>
<keyword evidence="10" id="KW-0813">Transport</keyword>
<evidence type="ECO:0000313" key="13">
    <source>
        <dbReference type="EMBL" id="STO07031.1"/>
    </source>
</evidence>
<dbReference type="InterPro" id="IPR017938">
    <property type="entry name" value="Riboflavin_synthase-like_b-brl"/>
</dbReference>
<dbReference type="Gene3D" id="3.40.50.80">
    <property type="entry name" value="Nucleotide-binding domain of ferredoxin-NADP reductase (FNR) module"/>
    <property type="match status" value="1"/>
</dbReference>
<keyword evidence="6" id="KW-0408">Iron</keyword>
<dbReference type="OrthoDB" id="9801223at2"/>
<dbReference type="InterPro" id="IPR039261">
    <property type="entry name" value="FNR_nucleotide-bd"/>
</dbReference>
<dbReference type="GO" id="GO:0020037">
    <property type="term" value="F:heme binding"/>
    <property type="evidence" value="ECO:0007669"/>
    <property type="project" value="InterPro"/>
</dbReference>
<dbReference type="InterPro" id="IPR017927">
    <property type="entry name" value="FAD-bd_FR_type"/>
</dbReference>
<dbReference type="GO" id="GO:0071949">
    <property type="term" value="F:FAD binding"/>
    <property type="evidence" value="ECO:0007669"/>
    <property type="project" value="TreeGrafter"/>
</dbReference>
<dbReference type="CDD" id="cd14777">
    <property type="entry name" value="Yhb1-globin-like"/>
    <property type="match status" value="1"/>
</dbReference>
<dbReference type="GO" id="GO:0005344">
    <property type="term" value="F:oxygen carrier activity"/>
    <property type="evidence" value="ECO:0007669"/>
    <property type="project" value="UniProtKB-KW"/>
</dbReference>
<dbReference type="PROSITE" id="PS01033">
    <property type="entry name" value="GLOBIN"/>
    <property type="match status" value="1"/>
</dbReference>
<keyword evidence="5" id="KW-0479">Metal-binding</keyword>
<evidence type="ECO:0000256" key="3">
    <source>
        <dbReference type="ARBA" id="ARBA00022617"/>
    </source>
</evidence>
<organism evidence="13 14">
    <name type="scientific">Exiguobacterium aurantiacum</name>
    <dbReference type="NCBI Taxonomy" id="33987"/>
    <lineage>
        <taxon>Bacteria</taxon>
        <taxon>Bacillati</taxon>
        <taxon>Bacillota</taxon>
        <taxon>Bacilli</taxon>
        <taxon>Bacillales</taxon>
        <taxon>Bacillales Family XII. Incertae Sedis</taxon>
        <taxon>Exiguobacterium</taxon>
    </lineage>
</organism>
<keyword evidence="13" id="KW-0223">Dioxygenase</keyword>
<dbReference type="Pfam" id="PF00175">
    <property type="entry name" value="NAD_binding_1"/>
    <property type="match status" value="1"/>
</dbReference>
<dbReference type="PROSITE" id="PS51384">
    <property type="entry name" value="FAD_FR"/>
    <property type="match status" value="1"/>
</dbReference>
<keyword evidence="4 10" id="KW-0561">Oxygen transport</keyword>
<evidence type="ECO:0000256" key="8">
    <source>
        <dbReference type="ARBA" id="ARBA00048649"/>
    </source>
</evidence>
<evidence type="ECO:0000256" key="2">
    <source>
        <dbReference type="ARBA" id="ARBA00012229"/>
    </source>
</evidence>
<feature type="domain" description="FAD-binding FR-type" evidence="12">
    <location>
        <begin position="147"/>
        <end position="247"/>
    </location>
</feature>
<comment type="catalytic activity">
    <reaction evidence="9">
        <text>2 nitric oxide + NADPH + 2 O2 = 2 nitrate + NADP(+) + H(+)</text>
        <dbReference type="Rhea" id="RHEA:19465"/>
        <dbReference type="ChEBI" id="CHEBI:15378"/>
        <dbReference type="ChEBI" id="CHEBI:15379"/>
        <dbReference type="ChEBI" id="CHEBI:16480"/>
        <dbReference type="ChEBI" id="CHEBI:17632"/>
        <dbReference type="ChEBI" id="CHEBI:57783"/>
        <dbReference type="ChEBI" id="CHEBI:58349"/>
        <dbReference type="EC" id="1.14.12.17"/>
    </reaction>
</comment>
<dbReference type="SUPFAM" id="SSF52343">
    <property type="entry name" value="Ferredoxin reductase-like, C-terminal NADP-linked domain"/>
    <property type="match status" value="1"/>
</dbReference>
<evidence type="ECO:0000259" key="12">
    <source>
        <dbReference type="PROSITE" id="PS51384"/>
    </source>
</evidence>
<keyword evidence="3 10" id="KW-0349">Heme</keyword>
<dbReference type="Gene3D" id="2.40.30.10">
    <property type="entry name" value="Translation factors"/>
    <property type="match status" value="1"/>
</dbReference>
<evidence type="ECO:0000256" key="9">
    <source>
        <dbReference type="ARBA" id="ARBA00049433"/>
    </source>
</evidence>
<evidence type="ECO:0000256" key="4">
    <source>
        <dbReference type="ARBA" id="ARBA00022621"/>
    </source>
</evidence>
<evidence type="ECO:0000259" key="11">
    <source>
        <dbReference type="PROSITE" id="PS01033"/>
    </source>
</evidence>
<dbReference type="GO" id="GO:0019825">
    <property type="term" value="F:oxygen binding"/>
    <property type="evidence" value="ECO:0007669"/>
    <property type="project" value="InterPro"/>
</dbReference>
<protein>
    <recommendedName>
        <fullName evidence="2">nitric oxide dioxygenase</fullName>
        <ecNumber evidence="2">1.14.12.17</ecNumber>
    </recommendedName>
</protein>
<evidence type="ECO:0000256" key="7">
    <source>
        <dbReference type="ARBA" id="ARBA00023027"/>
    </source>
</evidence>
<keyword evidence="13" id="KW-0560">Oxidoreductase</keyword>
<name>A0A377FQB9_9BACL</name>
<comment type="similarity">
    <text evidence="1">In the C-terminal section; belongs to the flavoprotein pyridine nucleotide cytochrome reductase family.</text>
</comment>
<comment type="catalytic activity">
    <reaction evidence="8">
        <text>2 nitric oxide + NADH + 2 O2 = 2 nitrate + NAD(+) + H(+)</text>
        <dbReference type="Rhea" id="RHEA:19469"/>
        <dbReference type="ChEBI" id="CHEBI:15378"/>
        <dbReference type="ChEBI" id="CHEBI:15379"/>
        <dbReference type="ChEBI" id="CHEBI:16480"/>
        <dbReference type="ChEBI" id="CHEBI:17632"/>
        <dbReference type="ChEBI" id="CHEBI:57540"/>
        <dbReference type="ChEBI" id="CHEBI:57945"/>
        <dbReference type="EC" id="1.14.12.17"/>
    </reaction>
</comment>
<dbReference type="GO" id="GO:0046872">
    <property type="term" value="F:metal ion binding"/>
    <property type="evidence" value="ECO:0007669"/>
    <property type="project" value="UniProtKB-KW"/>
</dbReference>
<dbReference type="PRINTS" id="PR00409">
    <property type="entry name" value="PHDIOXRDTASE"/>
</dbReference>
<dbReference type="AlphaFoldDB" id="A0A377FQB9"/>
<dbReference type="Proteomes" id="UP000254060">
    <property type="component" value="Unassembled WGS sequence"/>
</dbReference>
<dbReference type="GO" id="GO:0071500">
    <property type="term" value="P:cellular response to nitrosative stress"/>
    <property type="evidence" value="ECO:0007669"/>
    <property type="project" value="TreeGrafter"/>
</dbReference>
<dbReference type="EMBL" id="UGGP01000001">
    <property type="protein sequence ID" value="STO07031.1"/>
    <property type="molecule type" value="Genomic_DNA"/>
</dbReference>
<gene>
    <name evidence="13" type="primary">hmp</name>
    <name evidence="13" type="ORF">NCTC13163_00376</name>
</gene>
<reference evidence="13 14" key="1">
    <citation type="submission" date="2018-06" db="EMBL/GenBank/DDBJ databases">
        <authorList>
            <consortium name="Pathogen Informatics"/>
            <person name="Doyle S."/>
        </authorList>
    </citation>
    <scope>NUCLEOTIDE SEQUENCE [LARGE SCALE GENOMIC DNA]</scope>
    <source>
        <strain evidence="13 14">NCTC13163</strain>
    </source>
</reference>
<dbReference type="SUPFAM" id="SSF63380">
    <property type="entry name" value="Riboflavin synthase domain-like"/>
    <property type="match status" value="1"/>
</dbReference>
<evidence type="ECO:0000256" key="5">
    <source>
        <dbReference type="ARBA" id="ARBA00022723"/>
    </source>
</evidence>